<dbReference type="AlphaFoldDB" id="A0A6I7D2V8"/>
<protein>
    <submittedName>
        <fullName evidence="2">Uncharacterized protein</fullName>
    </submittedName>
</protein>
<dbReference type="Proteomes" id="UP000464700">
    <property type="component" value="Chromosome"/>
</dbReference>
<evidence type="ECO:0000313" key="4">
    <source>
        <dbReference type="Proteomes" id="UP000464700"/>
    </source>
</evidence>
<dbReference type="KEGG" id="pcol:F1325_06605"/>
<keyword evidence="4" id="KW-1185">Reference proteome</keyword>
<keyword evidence="1" id="KW-0732">Signal</keyword>
<dbReference type="KEGG" id="pcol:F1325_07500"/>
<feature type="signal peptide" evidence="1">
    <location>
        <begin position="1"/>
        <end position="25"/>
    </location>
</feature>
<sequence length="102" mass="11415">MRKILVTPLWVLSSLSILFSAGSIAAENIKISDIAKAACINHKDKESCEGFVIASMGHAFEQGRISMVCDLMRESGEKISEEQKDRCSEANEMLREVRSFKY</sequence>
<gene>
    <name evidence="2" type="ORF">F1325_06605</name>
    <name evidence="3" type="ORF">F1325_07500</name>
</gene>
<accession>A0A6I7D2V8</accession>
<organism evidence="2 4">
    <name type="scientific">Proteus columbae</name>
    <dbReference type="NCBI Taxonomy" id="1987580"/>
    <lineage>
        <taxon>Bacteria</taxon>
        <taxon>Pseudomonadati</taxon>
        <taxon>Pseudomonadota</taxon>
        <taxon>Gammaproteobacteria</taxon>
        <taxon>Enterobacterales</taxon>
        <taxon>Morganellaceae</taxon>
        <taxon>Proteus</taxon>
    </lineage>
</organism>
<feature type="chain" id="PRO_5044633649" evidence="1">
    <location>
        <begin position="26"/>
        <end position="102"/>
    </location>
</feature>
<dbReference type="RefSeq" id="WP_098943630.1">
    <property type="nucleotide sequence ID" value="NZ_CP043925.1"/>
</dbReference>
<evidence type="ECO:0000256" key="1">
    <source>
        <dbReference type="SAM" id="SignalP"/>
    </source>
</evidence>
<evidence type="ECO:0000313" key="3">
    <source>
        <dbReference type="EMBL" id="QHN10314.1"/>
    </source>
</evidence>
<name>A0A6I7D2V8_9GAMM</name>
<dbReference type="EMBL" id="CP043925">
    <property type="protein sequence ID" value="QHN10314.1"/>
    <property type="molecule type" value="Genomic_DNA"/>
</dbReference>
<evidence type="ECO:0000313" key="2">
    <source>
        <dbReference type="EMBL" id="QHN10146.1"/>
    </source>
</evidence>
<dbReference type="EMBL" id="CP043925">
    <property type="protein sequence ID" value="QHN10146.1"/>
    <property type="molecule type" value="Genomic_DNA"/>
</dbReference>
<proteinExistence type="predicted"/>
<reference evidence="2 4" key="1">
    <citation type="submission" date="2019-09" db="EMBL/GenBank/DDBJ databases">
        <title>Emergence of a chromosome-mediated tetracycline resistance gene in Proteus strain.</title>
        <authorList>
            <person name="He D."/>
            <person name="Wang L."/>
        </authorList>
    </citation>
    <scope>NUCLEOTIDE SEQUENCE [LARGE SCALE GENOMIC DNA]</scope>
    <source>
        <strain evidence="2 4">T60</strain>
    </source>
</reference>